<name>A0A931EVA1_9ACTN</name>
<dbReference type="Proteomes" id="UP000605361">
    <property type="component" value="Unassembled WGS sequence"/>
</dbReference>
<evidence type="ECO:0000256" key="1">
    <source>
        <dbReference type="ARBA" id="ARBA00022987"/>
    </source>
</evidence>
<dbReference type="AlphaFoldDB" id="A0A931EVA1"/>
<reference evidence="4" key="1">
    <citation type="submission" date="2020-11" db="EMBL/GenBank/DDBJ databases">
        <title>Whole-genome analyses of Nonomuraea sp. K274.</title>
        <authorList>
            <person name="Veyisoglu A."/>
        </authorList>
    </citation>
    <scope>NUCLEOTIDE SEQUENCE</scope>
    <source>
        <strain evidence="4">K274</strain>
    </source>
</reference>
<protein>
    <submittedName>
        <fullName evidence="4">GvpL/GvpF family gas vesicle protein</fullName>
    </submittedName>
</protein>
<keyword evidence="1" id="KW-0304">Gas vesicle</keyword>
<evidence type="ECO:0000313" key="5">
    <source>
        <dbReference type="Proteomes" id="UP000605361"/>
    </source>
</evidence>
<evidence type="ECO:0000256" key="2">
    <source>
        <dbReference type="ARBA" id="ARBA00035108"/>
    </source>
</evidence>
<evidence type="ECO:0000256" key="3">
    <source>
        <dbReference type="ARBA" id="ARBA00035643"/>
    </source>
</evidence>
<evidence type="ECO:0000313" key="4">
    <source>
        <dbReference type="EMBL" id="MBF8185419.1"/>
    </source>
</evidence>
<comment type="similarity">
    <text evidence="3">Belongs to the gas vesicle GvpF/GvpL family.</text>
</comment>
<gene>
    <name evidence="4" type="ORF">ITP53_06635</name>
</gene>
<sequence>MGRSTKVSSASVPKQATRRGQNLASYVYGVVPADLKAAPEDRGLGDPAGEVQLVRHGEIAALISDVDVDQPLGQPGDYLAHERLLDATAAQAPVLPFRFGAVMSDPDAIVEELLKPYHDEFRAALDELKGQAEYILRGRYVEQAVIAEVLGENREVARLREAIRNRPEDATRNERIRIGEIIAASIEVKRDADTNLVLDLLSGHFTSAVIREPTHERDAVHVALLARTGEQQELERVANELAERWTGRVDLRLFGPLAPYDFVTAQTGGA</sequence>
<dbReference type="Pfam" id="PF06386">
    <property type="entry name" value="GvpL_GvpF"/>
    <property type="match status" value="1"/>
</dbReference>
<proteinExistence type="inferred from homology"/>
<accession>A0A931EVA1</accession>
<dbReference type="InterPro" id="IPR009430">
    <property type="entry name" value="GvpL/GvpF"/>
</dbReference>
<dbReference type="EMBL" id="JADOGI010000013">
    <property type="protein sequence ID" value="MBF8185419.1"/>
    <property type="molecule type" value="Genomic_DNA"/>
</dbReference>
<keyword evidence="5" id="KW-1185">Reference proteome</keyword>
<comment type="subcellular location">
    <subcellularLocation>
        <location evidence="2">Gas vesicle</location>
    </subcellularLocation>
</comment>
<dbReference type="GO" id="GO:0031412">
    <property type="term" value="P:gas vesicle organization"/>
    <property type="evidence" value="ECO:0007669"/>
    <property type="project" value="InterPro"/>
</dbReference>
<dbReference type="PANTHER" id="PTHR36852:SF1">
    <property type="entry name" value="PROTEIN GVPL 2"/>
    <property type="match status" value="1"/>
</dbReference>
<dbReference type="PANTHER" id="PTHR36852">
    <property type="entry name" value="PROTEIN GVPL 2"/>
    <property type="match status" value="1"/>
</dbReference>
<dbReference type="GO" id="GO:0031411">
    <property type="term" value="C:gas vesicle"/>
    <property type="evidence" value="ECO:0007669"/>
    <property type="project" value="UniProtKB-SubCell"/>
</dbReference>
<organism evidence="4 5">
    <name type="scientific">Nonomuraea cypriaca</name>
    <dbReference type="NCBI Taxonomy" id="1187855"/>
    <lineage>
        <taxon>Bacteria</taxon>
        <taxon>Bacillati</taxon>
        <taxon>Actinomycetota</taxon>
        <taxon>Actinomycetes</taxon>
        <taxon>Streptosporangiales</taxon>
        <taxon>Streptosporangiaceae</taxon>
        <taxon>Nonomuraea</taxon>
    </lineage>
</organism>
<comment type="caution">
    <text evidence="4">The sequence shown here is derived from an EMBL/GenBank/DDBJ whole genome shotgun (WGS) entry which is preliminary data.</text>
</comment>